<dbReference type="PANTHER" id="PTHR46477">
    <property type="entry name" value="CYSTEINE/HISTIDINE-RICH C1 DOMAIN FAMILY PROTEIN"/>
    <property type="match status" value="1"/>
</dbReference>
<keyword evidence="3" id="KW-1185">Reference proteome</keyword>
<accession>A0AAV7HGP6</accession>
<dbReference type="EMBL" id="JAGFBR010000005">
    <property type="protein sequence ID" value="KAH0467467.1"/>
    <property type="molecule type" value="Genomic_DNA"/>
</dbReference>
<organism evidence="2 3">
    <name type="scientific">Dendrobium chrysotoxum</name>
    <name type="common">Orchid</name>
    <dbReference type="NCBI Taxonomy" id="161865"/>
    <lineage>
        <taxon>Eukaryota</taxon>
        <taxon>Viridiplantae</taxon>
        <taxon>Streptophyta</taxon>
        <taxon>Embryophyta</taxon>
        <taxon>Tracheophyta</taxon>
        <taxon>Spermatophyta</taxon>
        <taxon>Magnoliopsida</taxon>
        <taxon>Liliopsida</taxon>
        <taxon>Asparagales</taxon>
        <taxon>Orchidaceae</taxon>
        <taxon>Epidendroideae</taxon>
        <taxon>Malaxideae</taxon>
        <taxon>Dendrobiinae</taxon>
        <taxon>Dendrobium</taxon>
    </lineage>
</organism>
<keyword evidence="1" id="KW-1133">Transmembrane helix</keyword>
<reference evidence="2 3" key="1">
    <citation type="journal article" date="2021" name="Hortic Res">
        <title>Chromosome-scale assembly of the Dendrobium chrysotoxum genome enhances the understanding of orchid evolution.</title>
        <authorList>
            <person name="Zhang Y."/>
            <person name="Zhang G.Q."/>
            <person name="Zhang D."/>
            <person name="Liu X.D."/>
            <person name="Xu X.Y."/>
            <person name="Sun W.H."/>
            <person name="Yu X."/>
            <person name="Zhu X."/>
            <person name="Wang Z.W."/>
            <person name="Zhao X."/>
            <person name="Zhong W.Y."/>
            <person name="Chen H."/>
            <person name="Yin W.L."/>
            <person name="Huang T."/>
            <person name="Niu S.C."/>
            <person name="Liu Z.J."/>
        </authorList>
    </citation>
    <scope>NUCLEOTIDE SEQUENCE [LARGE SCALE GENOMIC DNA]</scope>
    <source>
        <strain evidence="2">Lindl</strain>
    </source>
</reference>
<proteinExistence type="predicted"/>
<dbReference type="AlphaFoldDB" id="A0AAV7HGP6"/>
<evidence type="ECO:0000313" key="2">
    <source>
        <dbReference type="EMBL" id="KAH0467467.1"/>
    </source>
</evidence>
<dbReference type="PANTHER" id="PTHR46477:SF3">
    <property type="entry name" value="CYSTEINE_HISTIDINE-RICH C1 DOMAIN FAMILY PROTEIN"/>
    <property type="match status" value="1"/>
</dbReference>
<keyword evidence="1" id="KW-0812">Transmembrane</keyword>
<comment type="caution">
    <text evidence="2">The sequence shown here is derived from an EMBL/GenBank/DDBJ whole genome shotgun (WGS) entry which is preliminary data.</text>
</comment>
<feature type="transmembrane region" description="Helical" evidence="1">
    <location>
        <begin position="119"/>
        <end position="147"/>
    </location>
</feature>
<gene>
    <name evidence="2" type="ORF">IEQ34_004705</name>
</gene>
<evidence type="ECO:0000313" key="3">
    <source>
        <dbReference type="Proteomes" id="UP000775213"/>
    </source>
</evidence>
<keyword evidence="1" id="KW-0472">Membrane</keyword>
<protein>
    <submittedName>
        <fullName evidence="2">Uncharacterized protein</fullName>
    </submittedName>
</protein>
<evidence type="ECO:0000256" key="1">
    <source>
        <dbReference type="SAM" id="Phobius"/>
    </source>
</evidence>
<name>A0AAV7HGP6_DENCH</name>
<sequence length="160" mass="17868">MCIKLHPCCAALLHLLDTDNGLRLHLHHKASVPCHKCGLKGISWCYRSICKKYNLHENWHKIYYGEGSSNSGTAMAFGKGMLIVKAAGNSLHRNWMGNVKKCCKLVALARFINRYKSTLFAFAGKALAAGICFTLFEVMVYSAFVLFPFTVSIMESPKFS</sequence>
<dbReference type="Proteomes" id="UP000775213">
    <property type="component" value="Unassembled WGS sequence"/>
</dbReference>